<dbReference type="GO" id="GO:0008270">
    <property type="term" value="F:zinc ion binding"/>
    <property type="evidence" value="ECO:0007669"/>
    <property type="project" value="UniProtKB-KW"/>
</dbReference>
<reference evidence="4 6" key="1">
    <citation type="journal article" date="2024" name="Genome Biol. Evol.">
        <title>Chromosome-level genome assembly of the viviparous eelpout Zoarces viviparus.</title>
        <authorList>
            <person name="Fuhrmann N."/>
            <person name="Brasseur M.V."/>
            <person name="Bakowski C.E."/>
            <person name="Podsiadlowski L."/>
            <person name="Prost S."/>
            <person name="Krehenwinkel H."/>
            <person name="Mayer C."/>
        </authorList>
    </citation>
    <scope>NUCLEOTIDE SEQUENCE [LARGE SCALE GENOMIC DNA]</scope>
    <source>
        <strain evidence="4">NO-MEL_2022_Ind0_liver</strain>
    </source>
</reference>
<feature type="compositionally biased region" description="Basic and acidic residues" evidence="2">
    <location>
        <begin position="94"/>
        <end position="104"/>
    </location>
</feature>
<gene>
    <name evidence="4" type="ORF">VZT92_026586</name>
    <name evidence="5" type="ORF">VZT92_026589</name>
</gene>
<keyword evidence="1" id="KW-0862">Zinc</keyword>
<proteinExistence type="predicted"/>
<name>A0AAW1E029_ZOAVI</name>
<keyword evidence="1" id="KW-0479">Metal-binding</keyword>
<evidence type="ECO:0000256" key="2">
    <source>
        <dbReference type="SAM" id="MobiDB-lite"/>
    </source>
</evidence>
<dbReference type="InterPro" id="IPR036875">
    <property type="entry name" value="Znf_CCHC_sf"/>
</dbReference>
<comment type="caution">
    <text evidence="4">The sequence shown here is derived from an EMBL/GenBank/DDBJ whole genome shotgun (WGS) entry which is preliminary data.</text>
</comment>
<dbReference type="EMBL" id="JBCEZU010000586">
    <property type="protein sequence ID" value="KAK9515991.1"/>
    <property type="molecule type" value="Genomic_DNA"/>
</dbReference>
<dbReference type="AlphaFoldDB" id="A0AAW1E029"/>
<sequence length="125" mass="13398">MMALGMAMMDRVQVDMPTGSRPWVPQGQGARGRGATGGRGASYYCYNCGKPGHFARHCRSALQQTQSERGQYSRGGGGRGYDRQGPQAGGHQAPWDEGKGHQGGDHATQANSQQQWPGGYNSPPY</sequence>
<dbReference type="SMART" id="SM00343">
    <property type="entry name" value="ZnF_C2HC"/>
    <property type="match status" value="1"/>
</dbReference>
<dbReference type="InterPro" id="IPR001878">
    <property type="entry name" value="Znf_CCHC"/>
</dbReference>
<dbReference type="Pfam" id="PF00098">
    <property type="entry name" value="zf-CCHC"/>
    <property type="match status" value="1"/>
</dbReference>
<keyword evidence="1" id="KW-0863">Zinc-finger</keyword>
<evidence type="ECO:0000313" key="6">
    <source>
        <dbReference type="Proteomes" id="UP001488805"/>
    </source>
</evidence>
<evidence type="ECO:0000256" key="1">
    <source>
        <dbReference type="PROSITE-ProRule" id="PRU00047"/>
    </source>
</evidence>
<evidence type="ECO:0000313" key="4">
    <source>
        <dbReference type="EMBL" id="KAK9515991.1"/>
    </source>
</evidence>
<dbReference type="Proteomes" id="UP001488805">
    <property type="component" value="Unassembled WGS sequence"/>
</dbReference>
<dbReference type="SUPFAM" id="SSF57756">
    <property type="entry name" value="Retrovirus zinc finger-like domains"/>
    <property type="match status" value="1"/>
</dbReference>
<evidence type="ECO:0000313" key="5">
    <source>
        <dbReference type="EMBL" id="KAK9515994.1"/>
    </source>
</evidence>
<evidence type="ECO:0000259" key="3">
    <source>
        <dbReference type="PROSITE" id="PS50158"/>
    </source>
</evidence>
<keyword evidence="6" id="KW-1185">Reference proteome</keyword>
<feature type="region of interest" description="Disordered" evidence="2">
    <location>
        <begin position="57"/>
        <end position="125"/>
    </location>
</feature>
<dbReference type="EMBL" id="JBCEZU010000586">
    <property type="protein sequence ID" value="KAK9515994.1"/>
    <property type="molecule type" value="Genomic_DNA"/>
</dbReference>
<feature type="domain" description="CCHC-type" evidence="3">
    <location>
        <begin position="45"/>
        <end position="60"/>
    </location>
</feature>
<accession>A0AAW1E029</accession>
<feature type="region of interest" description="Disordered" evidence="2">
    <location>
        <begin position="18"/>
        <end position="37"/>
    </location>
</feature>
<organism evidence="4 6">
    <name type="scientific">Zoarces viviparus</name>
    <name type="common">Viviparous eelpout</name>
    <name type="synonym">Blennius viviparus</name>
    <dbReference type="NCBI Taxonomy" id="48416"/>
    <lineage>
        <taxon>Eukaryota</taxon>
        <taxon>Metazoa</taxon>
        <taxon>Chordata</taxon>
        <taxon>Craniata</taxon>
        <taxon>Vertebrata</taxon>
        <taxon>Euteleostomi</taxon>
        <taxon>Actinopterygii</taxon>
        <taxon>Neopterygii</taxon>
        <taxon>Teleostei</taxon>
        <taxon>Neoteleostei</taxon>
        <taxon>Acanthomorphata</taxon>
        <taxon>Eupercaria</taxon>
        <taxon>Perciformes</taxon>
        <taxon>Cottioidei</taxon>
        <taxon>Zoarcales</taxon>
        <taxon>Zoarcidae</taxon>
        <taxon>Zoarcinae</taxon>
        <taxon>Zoarces</taxon>
    </lineage>
</organism>
<protein>
    <recommendedName>
        <fullName evidence="3">CCHC-type domain-containing protein</fullName>
    </recommendedName>
</protein>
<dbReference type="PROSITE" id="PS50158">
    <property type="entry name" value="ZF_CCHC"/>
    <property type="match status" value="1"/>
</dbReference>
<dbReference type="GO" id="GO:0003676">
    <property type="term" value="F:nucleic acid binding"/>
    <property type="evidence" value="ECO:0007669"/>
    <property type="project" value="InterPro"/>
</dbReference>
<dbReference type="Gene3D" id="4.10.60.10">
    <property type="entry name" value="Zinc finger, CCHC-type"/>
    <property type="match status" value="1"/>
</dbReference>